<dbReference type="EMBL" id="ML996565">
    <property type="protein sequence ID" value="KAF2762469.1"/>
    <property type="molecule type" value="Genomic_DNA"/>
</dbReference>
<evidence type="ECO:0000256" key="1">
    <source>
        <dbReference type="ARBA" id="ARBA00005725"/>
    </source>
</evidence>
<dbReference type="AlphaFoldDB" id="A0A6A6WJ92"/>
<dbReference type="Gene3D" id="3.40.50.720">
    <property type="entry name" value="NAD(P)-binding Rossmann-like Domain"/>
    <property type="match status" value="1"/>
</dbReference>
<evidence type="ECO:0000313" key="6">
    <source>
        <dbReference type="Proteomes" id="UP000799437"/>
    </source>
</evidence>
<keyword evidence="3" id="KW-0560">Oxidoreductase</keyword>
<dbReference type="PANTHER" id="PTHR47706:SF4">
    <property type="entry name" value="NMRA-LIKE DOMAIN-CONTAINING PROTEIN"/>
    <property type="match status" value="1"/>
</dbReference>
<evidence type="ECO:0000259" key="4">
    <source>
        <dbReference type="Pfam" id="PF13460"/>
    </source>
</evidence>
<dbReference type="RefSeq" id="XP_033604920.1">
    <property type="nucleotide sequence ID" value="XM_033749154.1"/>
</dbReference>
<dbReference type="Pfam" id="PF13460">
    <property type="entry name" value="NAD_binding_10"/>
    <property type="match status" value="1"/>
</dbReference>
<dbReference type="GeneID" id="54490208"/>
<comment type="similarity">
    <text evidence="1">Belongs to the NmrA-type oxidoreductase family. Isoflavone reductase subfamily.</text>
</comment>
<keyword evidence="2" id="KW-0521">NADP</keyword>
<dbReference type="OrthoDB" id="419598at2759"/>
<reference evidence="5" key="1">
    <citation type="journal article" date="2020" name="Stud. Mycol.">
        <title>101 Dothideomycetes genomes: a test case for predicting lifestyles and emergence of pathogens.</title>
        <authorList>
            <person name="Haridas S."/>
            <person name="Albert R."/>
            <person name="Binder M."/>
            <person name="Bloem J."/>
            <person name="Labutti K."/>
            <person name="Salamov A."/>
            <person name="Andreopoulos B."/>
            <person name="Baker S."/>
            <person name="Barry K."/>
            <person name="Bills G."/>
            <person name="Bluhm B."/>
            <person name="Cannon C."/>
            <person name="Castanera R."/>
            <person name="Culley D."/>
            <person name="Daum C."/>
            <person name="Ezra D."/>
            <person name="Gonzalez J."/>
            <person name="Henrissat B."/>
            <person name="Kuo A."/>
            <person name="Liang C."/>
            <person name="Lipzen A."/>
            <person name="Lutzoni F."/>
            <person name="Magnuson J."/>
            <person name="Mondo S."/>
            <person name="Nolan M."/>
            <person name="Ohm R."/>
            <person name="Pangilinan J."/>
            <person name="Park H.-J."/>
            <person name="Ramirez L."/>
            <person name="Alfaro M."/>
            <person name="Sun H."/>
            <person name="Tritt A."/>
            <person name="Yoshinaga Y."/>
            <person name="Zwiers L.-H."/>
            <person name="Turgeon B."/>
            <person name="Goodwin S."/>
            <person name="Spatafora J."/>
            <person name="Crous P."/>
            <person name="Grigoriev I."/>
        </authorList>
    </citation>
    <scope>NUCLEOTIDE SEQUENCE</scope>
    <source>
        <strain evidence="5">CBS 121739</strain>
    </source>
</reference>
<dbReference type="Proteomes" id="UP000799437">
    <property type="component" value="Unassembled WGS sequence"/>
</dbReference>
<name>A0A6A6WJ92_9PEZI</name>
<feature type="domain" description="NAD(P)-binding" evidence="4">
    <location>
        <begin position="12"/>
        <end position="146"/>
    </location>
</feature>
<proteinExistence type="inferred from homology"/>
<keyword evidence="6" id="KW-1185">Reference proteome</keyword>
<dbReference type="InterPro" id="IPR036291">
    <property type="entry name" value="NAD(P)-bd_dom_sf"/>
</dbReference>
<sequence>MPVMHIAVSGYGAFARYIVSEITAAGHTAIVLTRSLKENLTSDGIEQHVTDYSVESLTSALNNCDALISTISELTTANIEIHANMLAACQASSKCKRFIPPEFAANIRDYPDQPGFYYETHEPVRQMLRDQTDVEWSLVCLGWFADYFVPAKNRYIKDIGNLHPMDWSNKRFLIAGSGNEPIDLTWARDAAKGLVALTEAQRGTWEAYTFMSGERSSWNAAVAHVRHSADGWQNAPLEHISLRSVVESVRSTNDDKVLESADYHLLSISGACALPLDAVRAHKDKFFSGIRFRSLEEGLLEVNRAPNAII</sequence>
<organism evidence="5 6">
    <name type="scientific">Pseudovirgaria hyperparasitica</name>
    <dbReference type="NCBI Taxonomy" id="470096"/>
    <lineage>
        <taxon>Eukaryota</taxon>
        <taxon>Fungi</taxon>
        <taxon>Dikarya</taxon>
        <taxon>Ascomycota</taxon>
        <taxon>Pezizomycotina</taxon>
        <taxon>Dothideomycetes</taxon>
        <taxon>Dothideomycetes incertae sedis</taxon>
        <taxon>Acrospermales</taxon>
        <taxon>Acrospermaceae</taxon>
        <taxon>Pseudovirgaria</taxon>
    </lineage>
</organism>
<dbReference type="InterPro" id="IPR016040">
    <property type="entry name" value="NAD(P)-bd_dom"/>
</dbReference>
<protein>
    <submittedName>
        <fullName evidence="5">NAD(P)-binding protein</fullName>
    </submittedName>
</protein>
<evidence type="ECO:0000313" key="5">
    <source>
        <dbReference type="EMBL" id="KAF2762469.1"/>
    </source>
</evidence>
<dbReference type="InterPro" id="IPR051609">
    <property type="entry name" value="NmrA/Isoflavone_reductase-like"/>
</dbReference>
<dbReference type="GO" id="GO:0016491">
    <property type="term" value="F:oxidoreductase activity"/>
    <property type="evidence" value="ECO:0007669"/>
    <property type="project" value="UniProtKB-KW"/>
</dbReference>
<dbReference type="PANTHER" id="PTHR47706">
    <property type="entry name" value="NMRA-LIKE FAMILY PROTEIN"/>
    <property type="match status" value="1"/>
</dbReference>
<evidence type="ECO:0000256" key="2">
    <source>
        <dbReference type="ARBA" id="ARBA00022857"/>
    </source>
</evidence>
<evidence type="ECO:0000256" key="3">
    <source>
        <dbReference type="ARBA" id="ARBA00023002"/>
    </source>
</evidence>
<dbReference type="SUPFAM" id="SSF51735">
    <property type="entry name" value="NAD(P)-binding Rossmann-fold domains"/>
    <property type="match status" value="1"/>
</dbReference>
<accession>A0A6A6WJ92</accession>
<gene>
    <name evidence="5" type="ORF">EJ05DRAFT_534017</name>
</gene>